<dbReference type="PROSITE" id="PS51318">
    <property type="entry name" value="TAT"/>
    <property type="match status" value="1"/>
</dbReference>
<reference evidence="2 3" key="1">
    <citation type="journal article" date="2020" name="Front. Microbiol.">
        <title>Toward Biorecycling: Isolation of a Soil Bacterium That Grows on a Polyurethane Oligomer and Monomer.</title>
        <authorList>
            <person name="Espinosa M.J.C."/>
            <person name="Blanco A.C."/>
            <person name="Schmidgall T."/>
            <person name="Atanasoff-Kardjalieff A.K."/>
            <person name="Kappelmeyer U."/>
            <person name="Tischler D."/>
            <person name="Pieper D.H."/>
            <person name="Heipieper H.J."/>
            <person name="Eberlein C."/>
        </authorList>
    </citation>
    <scope>NUCLEOTIDE SEQUENCE [LARGE SCALE GENOMIC DNA]</scope>
    <source>
        <strain evidence="2 3">TDA1</strain>
    </source>
</reference>
<gene>
    <name evidence="2" type="ORF">PMC74_09965</name>
</gene>
<evidence type="ECO:0000313" key="2">
    <source>
        <dbReference type="EMBL" id="WCI02180.1"/>
    </source>
</evidence>
<dbReference type="PANTHER" id="PTHR30290:SF83">
    <property type="entry name" value="ABC TRANSPORTER SUBSTRATE-BINDING PROTEIN"/>
    <property type="match status" value="1"/>
</dbReference>
<name>A0ABY7REK7_9PSED</name>
<evidence type="ECO:0000259" key="1">
    <source>
        <dbReference type="Pfam" id="PF00496"/>
    </source>
</evidence>
<dbReference type="SUPFAM" id="SSF53850">
    <property type="entry name" value="Periplasmic binding protein-like II"/>
    <property type="match status" value="1"/>
</dbReference>
<dbReference type="Gene3D" id="3.40.190.10">
    <property type="entry name" value="Periplasmic binding protein-like II"/>
    <property type="match status" value="1"/>
</dbReference>
<proteinExistence type="predicted"/>
<protein>
    <submittedName>
        <fullName evidence="2">ABC transporter substrate-binding protein</fullName>
    </submittedName>
</protein>
<dbReference type="RefSeq" id="WP_047583976.1">
    <property type="nucleotide sequence ID" value="NZ_CP116669.1"/>
</dbReference>
<dbReference type="InterPro" id="IPR006311">
    <property type="entry name" value="TAT_signal"/>
</dbReference>
<dbReference type="PROSITE" id="PS51257">
    <property type="entry name" value="PROKAR_LIPOPROTEIN"/>
    <property type="match status" value="1"/>
</dbReference>
<keyword evidence="3" id="KW-1185">Reference proteome</keyword>
<dbReference type="Proteomes" id="UP001214301">
    <property type="component" value="Chromosome"/>
</dbReference>
<sequence length="525" mass="57267">MSELFSRRVFLGNSLAVGGGLLLGGGLLSGCDGGAPAATAGAAALAATPVHGGRLRVGIIDGDQAGNLDAHKPVGGGIIRGWALYAKFWEWNPDVSTRLALAEFAEPNADASAWTIRIKPGLEFHHGKSITADDMLFSILRLTDPQLASPFAGLVGAIDRQALRKVDPRTLEIRFKHGQSFYPLDETLISFGGIVPTDYHPVTNPVGAGPYKLKSFIPGQRSLYTRFENYYKPNRPYADELEIIEFKDQVSRAAALRAGQLDVASGVQAEHSALLKADPRLRLYASPSTSFTGFNLNLAKAPFQDVRVRQAFRLLADRQELVARGLNGFGRIANDLYSPHDPTYNHALAQRPYDLDQARSLLRQAGQDDLRVELTTTPGPGVNAALVFAQQVQKAGVQVKVNQVDGSVFNGPQREQWQLSPGSTPARGFLASALHNDAPQAIYNRSNFHDPRFTELFHQALAQPYLERRKALVHEAQVIQHERGGLLIWGFSDVLDAASAKVGGLAPEQTTFASWRFDELWLNHA</sequence>
<dbReference type="EMBL" id="CP116669">
    <property type="protein sequence ID" value="WCI02180.1"/>
    <property type="molecule type" value="Genomic_DNA"/>
</dbReference>
<dbReference type="Gene3D" id="3.10.105.10">
    <property type="entry name" value="Dipeptide-binding Protein, Domain 3"/>
    <property type="match status" value="1"/>
</dbReference>
<accession>A0ABY7REK7</accession>
<dbReference type="CDD" id="cd08503">
    <property type="entry name" value="PBP2_NikA_DppA_OppA_like_17"/>
    <property type="match status" value="1"/>
</dbReference>
<dbReference type="Pfam" id="PF00496">
    <property type="entry name" value="SBP_bac_5"/>
    <property type="match status" value="1"/>
</dbReference>
<dbReference type="InterPro" id="IPR039424">
    <property type="entry name" value="SBP_5"/>
</dbReference>
<organism evidence="2 3">
    <name type="scientific">Pseudomonas capeferrum</name>
    <dbReference type="NCBI Taxonomy" id="1495066"/>
    <lineage>
        <taxon>Bacteria</taxon>
        <taxon>Pseudomonadati</taxon>
        <taxon>Pseudomonadota</taxon>
        <taxon>Gammaproteobacteria</taxon>
        <taxon>Pseudomonadales</taxon>
        <taxon>Pseudomonadaceae</taxon>
        <taxon>Pseudomonas</taxon>
    </lineage>
</organism>
<dbReference type="InterPro" id="IPR000914">
    <property type="entry name" value="SBP_5_dom"/>
</dbReference>
<evidence type="ECO:0000313" key="3">
    <source>
        <dbReference type="Proteomes" id="UP001214301"/>
    </source>
</evidence>
<dbReference type="PANTHER" id="PTHR30290">
    <property type="entry name" value="PERIPLASMIC BINDING COMPONENT OF ABC TRANSPORTER"/>
    <property type="match status" value="1"/>
</dbReference>
<feature type="domain" description="Solute-binding protein family 5" evidence="1">
    <location>
        <begin position="100"/>
        <end position="415"/>
    </location>
</feature>